<dbReference type="Pfam" id="PF11391">
    <property type="entry name" value="DUF2798"/>
    <property type="match status" value="2"/>
</dbReference>
<gene>
    <name evidence="2" type="ORF">V3851_14380</name>
</gene>
<sequence>MGRNKKEAFVFTLLMCFFMVTGMNFYNVALFTGFSKSLIPEFAVGFLPAFIVALVLDVFIVGKFAKGLAGKIAKEHDPMIKKVLLISCFMVMGMVICMSLYGTIAHYGFTNHFVTDYLTTVCLNLICALPLQLVVVGPLTRFLFSKIYPVGMSKQKLA</sequence>
<evidence type="ECO:0000313" key="2">
    <source>
        <dbReference type="EMBL" id="MEF2967025.1"/>
    </source>
</evidence>
<dbReference type="RefSeq" id="WP_331847246.1">
    <property type="nucleotide sequence ID" value="NZ_JAZHPZ010000006.1"/>
</dbReference>
<feature type="transmembrane region" description="Helical" evidence="1">
    <location>
        <begin position="42"/>
        <end position="62"/>
    </location>
</feature>
<reference evidence="2 3" key="1">
    <citation type="submission" date="2024-02" db="EMBL/GenBank/DDBJ databases">
        <title>A nitrogen-fixing paenibacillus bacterium.</title>
        <authorList>
            <person name="Zhang W.L."/>
            <person name="Chen S.F."/>
        </authorList>
    </citation>
    <scope>NUCLEOTIDE SEQUENCE [LARGE SCALE GENOMIC DNA]</scope>
    <source>
        <strain evidence="2 3">M1</strain>
    </source>
</reference>
<dbReference type="EMBL" id="JAZHPZ010000006">
    <property type="protein sequence ID" value="MEF2967025.1"/>
    <property type="molecule type" value="Genomic_DNA"/>
</dbReference>
<dbReference type="InterPro" id="IPR021529">
    <property type="entry name" value="DUF2798"/>
</dbReference>
<comment type="caution">
    <text evidence="2">The sequence shown here is derived from an EMBL/GenBank/DDBJ whole genome shotgun (WGS) entry which is preliminary data.</text>
</comment>
<feature type="transmembrane region" description="Helical" evidence="1">
    <location>
        <begin position="83"/>
        <end position="105"/>
    </location>
</feature>
<feature type="transmembrane region" description="Helical" evidence="1">
    <location>
        <begin position="117"/>
        <end position="144"/>
    </location>
</feature>
<keyword evidence="3" id="KW-1185">Reference proteome</keyword>
<feature type="transmembrane region" description="Helical" evidence="1">
    <location>
        <begin position="9"/>
        <end position="30"/>
    </location>
</feature>
<evidence type="ECO:0000256" key="1">
    <source>
        <dbReference type="SAM" id="Phobius"/>
    </source>
</evidence>
<keyword evidence="1" id="KW-0812">Transmembrane</keyword>
<evidence type="ECO:0000313" key="3">
    <source>
        <dbReference type="Proteomes" id="UP001306950"/>
    </source>
</evidence>
<keyword evidence="1" id="KW-0472">Membrane</keyword>
<proteinExistence type="predicted"/>
<name>A0ABU7VTC6_9BACL</name>
<accession>A0ABU7VTC6</accession>
<organism evidence="2 3">
    <name type="scientific">Paenibacillus haidiansis</name>
    <dbReference type="NCBI Taxonomy" id="1574488"/>
    <lineage>
        <taxon>Bacteria</taxon>
        <taxon>Bacillati</taxon>
        <taxon>Bacillota</taxon>
        <taxon>Bacilli</taxon>
        <taxon>Bacillales</taxon>
        <taxon>Paenibacillaceae</taxon>
        <taxon>Paenibacillus</taxon>
    </lineage>
</organism>
<dbReference type="Proteomes" id="UP001306950">
    <property type="component" value="Unassembled WGS sequence"/>
</dbReference>
<protein>
    <submittedName>
        <fullName evidence="2">DUF2798 domain-containing protein</fullName>
    </submittedName>
</protein>
<keyword evidence="1" id="KW-1133">Transmembrane helix</keyword>